<evidence type="ECO:0000256" key="1">
    <source>
        <dbReference type="SAM" id="Coils"/>
    </source>
</evidence>
<dbReference type="KEGG" id="bfo:118432430"/>
<feature type="region of interest" description="Disordered" evidence="2">
    <location>
        <begin position="60"/>
        <end position="126"/>
    </location>
</feature>
<evidence type="ECO:0000313" key="3">
    <source>
        <dbReference type="Proteomes" id="UP000001554"/>
    </source>
</evidence>
<protein>
    <submittedName>
        <fullName evidence="4">Cingulin-like isoform X1</fullName>
    </submittedName>
</protein>
<organism evidence="3 4">
    <name type="scientific">Branchiostoma floridae</name>
    <name type="common">Florida lancelet</name>
    <name type="synonym">Amphioxus</name>
    <dbReference type="NCBI Taxonomy" id="7739"/>
    <lineage>
        <taxon>Eukaryota</taxon>
        <taxon>Metazoa</taxon>
        <taxon>Chordata</taxon>
        <taxon>Cephalochordata</taxon>
        <taxon>Leptocardii</taxon>
        <taxon>Amphioxiformes</taxon>
        <taxon>Branchiostomatidae</taxon>
        <taxon>Branchiostoma</taxon>
    </lineage>
</organism>
<dbReference type="Proteomes" id="UP000001554">
    <property type="component" value="Chromosome 2"/>
</dbReference>
<feature type="coiled-coil region" evidence="1">
    <location>
        <begin position="185"/>
        <end position="236"/>
    </location>
</feature>
<proteinExistence type="predicted"/>
<accession>A0A9J7MEQ7</accession>
<dbReference type="RefSeq" id="XP_035699898.1">
    <property type="nucleotide sequence ID" value="XM_035844005.1"/>
</dbReference>
<evidence type="ECO:0000313" key="4">
    <source>
        <dbReference type="RefSeq" id="XP_035699898.1"/>
    </source>
</evidence>
<feature type="coiled-coil region" evidence="1">
    <location>
        <begin position="294"/>
        <end position="324"/>
    </location>
</feature>
<dbReference type="GeneID" id="118432430"/>
<gene>
    <name evidence="4" type="primary">LOC118432430</name>
</gene>
<reference evidence="4" key="2">
    <citation type="submission" date="2025-08" db="UniProtKB">
        <authorList>
            <consortium name="RefSeq"/>
        </authorList>
    </citation>
    <scope>IDENTIFICATION</scope>
    <source>
        <strain evidence="4">S238N-H82</strain>
        <tissue evidence="4">Testes</tissue>
    </source>
</reference>
<dbReference type="OMA" id="WFELKEA"/>
<sequence>MSDKEKAQAGIPRPVRGLPRPTRGLPRPTAQTGARGPAVKIAFGRRLPINKTKPRQETSMLIVVPNLSDEEENADDTASTIDLATPRPLAIKKPTVTRDKTVKRLRNNSSSSKESPTAGLGAKRANIDEDKLTGTIVKKSYKLRPKAKNPVNGICTTNFNPKATLNFGALTLTGKKSLPEKQPGVEKENAVLKELNATKKELNKAKEELTVAKEELKAAKEELEAAKASNEKAMDAGMHELEGEDQQVKKSLEMCERKLMSLDVDPVSLDTWFELKESRDKQRKETTARARAMHEKWKQNREQALETNKQLLELREKLEKISKSVCKSEDKKA</sequence>
<reference evidence="3" key="1">
    <citation type="journal article" date="2020" name="Nat. Ecol. Evol.">
        <title>Deeply conserved synteny resolves early events in vertebrate evolution.</title>
        <authorList>
            <person name="Simakov O."/>
            <person name="Marletaz F."/>
            <person name="Yue J.X."/>
            <person name="O'Connell B."/>
            <person name="Jenkins J."/>
            <person name="Brandt A."/>
            <person name="Calef R."/>
            <person name="Tung C.H."/>
            <person name="Huang T.K."/>
            <person name="Schmutz J."/>
            <person name="Satoh N."/>
            <person name="Yu J.K."/>
            <person name="Putnam N.H."/>
            <person name="Green R.E."/>
            <person name="Rokhsar D.S."/>
        </authorList>
    </citation>
    <scope>NUCLEOTIDE SEQUENCE [LARGE SCALE GENOMIC DNA]</scope>
    <source>
        <strain evidence="3">S238N-H82</strain>
    </source>
</reference>
<dbReference type="OrthoDB" id="10032378at2759"/>
<feature type="compositionally biased region" description="Low complexity" evidence="2">
    <location>
        <begin position="12"/>
        <end position="29"/>
    </location>
</feature>
<keyword evidence="3" id="KW-1185">Reference proteome</keyword>
<keyword evidence="1" id="KW-0175">Coiled coil</keyword>
<name>A0A9J7MEQ7_BRAFL</name>
<evidence type="ECO:0000256" key="2">
    <source>
        <dbReference type="SAM" id="MobiDB-lite"/>
    </source>
</evidence>
<dbReference type="AlphaFoldDB" id="A0A9J7MEQ7"/>
<feature type="region of interest" description="Disordered" evidence="2">
    <location>
        <begin position="1"/>
        <end position="38"/>
    </location>
</feature>